<organism evidence="9 10">
    <name type="scientific">Methanoculleus nereidis</name>
    <dbReference type="NCBI Taxonomy" id="2735141"/>
    <lineage>
        <taxon>Archaea</taxon>
        <taxon>Methanobacteriati</taxon>
        <taxon>Methanobacteriota</taxon>
        <taxon>Stenosarchaea group</taxon>
        <taxon>Methanomicrobia</taxon>
        <taxon>Methanomicrobiales</taxon>
        <taxon>Methanomicrobiaceae</taxon>
        <taxon>Methanoculleus</taxon>
    </lineage>
</organism>
<dbReference type="CDD" id="cd00130">
    <property type="entry name" value="PAS"/>
    <property type="match status" value="1"/>
</dbReference>
<keyword evidence="3" id="KW-0805">Transcription regulation</keyword>
<gene>
    <name evidence="9" type="ORF">HL657_08430</name>
</gene>
<feature type="domain" description="PAS" evidence="8">
    <location>
        <begin position="137"/>
        <end position="211"/>
    </location>
</feature>
<evidence type="ECO:0000313" key="9">
    <source>
        <dbReference type="EMBL" id="MDV4343190.1"/>
    </source>
</evidence>
<sequence length="253" mass="27898">MESGAPPEKRIVVVEDDDSVARLLEDSLQRNGFAVPAVFRSGEDALQGLPRINPDLVLMDIVLEGHLDGIETAKQILDHFGIPVVYLTAHSDTEVLQRVAQSAPYGYLVKPCQIHEIVRGIELALARHRMEQALLESEKRYRAIFDHVSDAIMVNGIVGGTQGPFVDVNEAALRKLGYERGEMLNLSLMDICDENCADDCAAMLRRLLEDGQAACEVILVGKGERKFLVNVNVHQFLLDGEVLVLSICHDCAL</sequence>
<name>A0ABU3Z300_9EURY</name>
<dbReference type="InterPro" id="IPR039420">
    <property type="entry name" value="WalR-like"/>
</dbReference>
<dbReference type="RefSeq" id="WP_317296377.1">
    <property type="nucleotide sequence ID" value="NZ_JABFFQ010000006.1"/>
</dbReference>
<dbReference type="PROSITE" id="PS50112">
    <property type="entry name" value="PAS"/>
    <property type="match status" value="1"/>
</dbReference>
<evidence type="ECO:0000313" key="10">
    <source>
        <dbReference type="Proteomes" id="UP001273768"/>
    </source>
</evidence>
<dbReference type="Proteomes" id="UP001273768">
    <property type="component" value="Unassembled WGS sequence"/>
</dbReference>
<dbReference type="PROSITE" id="PS50110">
    <property type="entry name" value="RESPONSE_REGULATORY"/>
    <property type="match status" value="1"/>
</dbReference>
<dbReference type="SUPFAM" id="SSF55785">
    <property type="entry name" value="PYP-like sensor domain (PAS domain)"/>
    <property type="match status" value="1"/>
</dbReference>
<evidence type="ECO:0000259" key="8">
    <source>
        <dbReference type="PROSITE" id="PS50112"/>
    </source>
</evidence>
<keyword evidence="1 6" id="KW-0597">Phosphoprotein</keyword>
<dbReference type="Pfam" id="PF00072">
    <property type="entry name" value="Response_reg"/>
    <property type="match status" value="1"/>
</dbReference>
<keyword evidence="2" id="KW-0902">Two-component regulatory system</keyword>
<reference evidence="9 10" key="1">
    <citation type="submission" date="2020-05" db="EMBL/GenBank/DDBJ databases">
        <title>Isolation and characterization of methanoarchaea from a cold seep at offshore SW Taiwan.</title>
        <authorList>
            <person name="Chen Y.-W."/>
            <person name="Chen S.-C."/>
            <person name="Lai M.-C."/>
        </authorList>
    </citation>
    <scope>NUCLEOTIDE SEQUENCE [LARGE SCALE GENOMIC DNA]</scope>
    <source>
        <strain evidence="9 10">YWC-01</strain>
    </source>
</reference>
<dbReference type="NCBIfam" id="TIGR00229">
    <property type="entry name" value="sensory_box"/>
    <property type="match status" value="1"/>
</dbReference>
<dbReference type="PANTHER" id="PTHR48111:SF1">
    <property type="entry name" value="TWO-COMPONENT RESPONSE REGULATOR ORR33"/>
    <property type="match status" value="1"/>
</dbReference>
<feature type="domain" description="Response regulatory" evidence="7">
    <location>
        <begin position="10"/>
        <end position="125"/>
    </location>
</feature>
<evidence type="ECO:0000256" key="6">
    <source>
        <dbReference type="PROSITE-ProRule" id="PRU00169"/>
    </source>
</evidence>
<comment type="caution">
    <text evidence="9">The sequence shown here is derived from an EMBL/GenBank/DDBJ whole genome shotgun (WGS) entry which is preliminary data.</text>
</comment>
<keyword evidence="5" id="KW-0804">Transcription</keyword>
<protein>
    <submittedName>
        <fullName evidence="9">Response regulator</fullName>
    </submittedName>
</protein>
<evidence type="ECO:0000256" key="1">
    <source>
        <dbReference type="ARBA" id="ARBA00022553"/>
    </source>
</evidence>
<evidence type="ECO:0000256" key="4">
    <source>
        <dbReference type="ARBA" id="ARBA00023125"/>
    </source>
</evidence>
<dbReference type="InterPro" id="IPR000014">
    <property type="entry name" value="PAS"/>
</dbReference>
<dbReference type="SUPFAM" id="SSF52172">
    <property type="entry name" value="CheY-like"/>
    <property type="match status" value="1"/>
</dbReference>
<keyword evidence="10" id="KW-1185">Reference proteome</keyword>
<dbReference type="Pfam" id="PF13426">
    <property type="entry name" value="PAS_9"/>
    <property type="match status" value="1"/>
</dbReference>
<dbReference type="Gene3D" id="3.30.450.20">
    <property type="entry name" value="PAS domain"/>
    <property type="match status" value="1"/>
</dbReference>
<dbReference type="InterPro" id="IPR001789">
    <property type="entry name" value="Sig_transdc_resp-reg_receiver"/>
</dbReference>
<keyword evidence="4" id="KW-0238">DNA-binding</keyword>
<dbReference type="SMART" id="SM00091">
    <property type="entry name" value="PAS"/>
    <property type="match status" value="1"/>
</dbReference>
<dbReference type="SMART" id="SM00448">
    <property type="entry name" value="REC"/>
    <property type="match status" value="1"/>
</dbReference>
<evidence type="ECO:0000259" key="7">
    <source>
        <dbReference type="PROSITE" id="PS50110"/>
    </source>
</evidence>
<feature type="modified residue" description="4-aspartylphosphate" evidence="6">
    <location>
        <position position="60"/>
    </location>
</feature>
<dbReference type="EMBL" id="JABFFQ010000006">
    <property type="protein sequence ID" value="MDV4343190.1"/>
    <property type="molecule type" value="Genomic_DNA"/>
</dbReference>
<evidence type="ECO:0000256" key="5">
    <source>
        <dbReference type="ARBA" id="ARBA00023163"/>
    </source>
</evidence>
<dbReference type="PANTHER" id="PTHR48111">
    <property type="entry name" value="REGULATOR OF RPOS"/>
    <property type="match status" value="1"/>
</dbReference>
<evidence type="ECO:0000256" key="3">
    <source>
        <dbReference type="ARBA" id="ARBA00023015"/>
    </source>
</evidence>
<accession>A0ABU3Z300</accession>
<dbReference type="InterPro" id="IPR035965">
    <property type="entry name" value="PAS-like_dom_sf"/>
</dbReference>
<dbReference type="CDD" id="cd17534">
    <property type="entry name" value="REC_DC-like"/>
    <property type="match status" value="1"/>
</dbReference>
<dbReference type="InterPro" id="IPR011006">
    <property type="entry name" value="CheY-like_superfamily"/>
</dbReference>
<dbReference type="Gene3D" id="3.40.50.2300">
    <property type="match status" value="1"/>
</dbReference>
<evidence type="ECO:0000256" key="2">
    <source>
        <dbReference type="ARBA" id="ARBA00023012"/>
    </source>
</evidence>
<proteinExistence type="predicted"/>